<reference evidence="4 5" key="1">
    <citation type="submission" date="2018-11" db="EMBL/GenBank/DDBJ databases">
        <title>Sequencing the genomes of 1000 actinobacteria strains.</title>
        <authorList>
            <person name="Klenk H.-P."/>
        </authorList>
    </citation>
    <scope>NUCLEOTIDE SEQUENCE [LARGE SCALE GENOMIC DNA]</scope>
    <source>
        <strain evidence="4 5">DSM 44781</strain>
    </source>
</reference>
<protein>
    <submittedName>
        <fullName evidence="4">Peptidoglycan/LPS O-acetylase OafA/YrhL</fullName>
    </submittedName>
</protein>
<organism evidence="4 5">
    <name type="scientific">Kitasatospora cineracea</name>
    <dbReference type="NCBI Taxonomy" id="88074"/>
    <lineage>
        <taxon>Bacteria</taxon>
        <taxon>Bacillati</taxon>
        <taxon>Actinomycetota</taxon>
        <taxon>Actinomycetes</taxon>
        <taxon>Kitasatosporales</taxon>
        <taxon>Streptomycetaceae</taxon>
        <taxon>Kitasatospora</taxon>
    </lineage>
</organism>
<proteinExistence type="predicted"/>
<feature type="transmembrane region" description="Helical" evidence="2">
    <location>
        <begin position="89"/>
        <end position="107"/>
    </location>
</feature>
<name>A0A3N4RTZ8_9ACTN</name>
<evidence type="ECO:0000313" key="4">
    <source>
        <dbReference type="EMBL" id="RPE34235.1"/>
    </source>
</evidence>
<keyword evidence="5" id="KW-1185">Reference proteome</keyword>
<dbReference type="PANTHER" id="PTHR23028">
    <property type="entry name" value="ACETYLTRANSFERASE"/>
    <property type="match status" value="1"/>
</dbReference>
<feature type="domain" description="Acyltransferase 3" evidence="3">
    <location>
        <begin position="2"/>
        <end position="326"/>
    </location>
</feature>
<feature type="transmembrane region" description="Helical" evidence="2">
    <location>
        <begin position="212"/>
        <end position="234"/>
    </location>
</feature>
<gene>
    <name evidence="4" type="ORF">EDD38_2550</name>
</gene>
<keyword evidence="2" id="KW-0472">Membrane</keyword>
<keyword evidence="2" id="KW-0812">Transmembrane</keyword>
<feature type="transmembrane region" description="Helical" evidence="2">
    <location>
        <begin position="161"/>
        <end position="181"/>
    </location>
</feature>
<dbReference type="GO" id="GO:0016020">
    <property type="term" value="C:membrane"/>
    <property type="evidence" value="ECO:0007669"/>
    <property type="project" value="TreeGrafter"/>
</dbReference>
<feature type="transmembrane region" description="Helical" evidence="2">
    <location>
        <begin position="47"/>
        <end position="68"/>
    </location>
</feature>
<evidence type="ECO:0000256" key="2">
    <source>
        <dbReference type="SAM" id="Phobius"/>
    </source>
</evidence>
<feature type="region of interest" description="Disordered" evidence="1">
    <location>
        <begin position="348"/>
        <end position="379"/>
    </location>
</feature>
<evidence type="ECO:0000256" key="1">
    <source>
        <dbReference type="SAM" id="MobiDB-lite"/>
    </source>
</evidence>
<dbReference type="AlphaFoldDB" id="A0A3N4RTZ8"/>
<dbReference type="InterPro" id="IPR002656">
    <property type="entry name" value="Acyl_transf_3_dom"/>
</dbReference>
<sequence length="379" mass="42420">MALDALRIVAALLVVFHHYVGYGGGPSGSESAWTKPAWVVFPTAERLAAYTWTGVELFFIISGFVICMSSWGRSLGDFFKSRVVRLYPAYWFAVLLTTAVLTLWPLVRRPLDLRDVLLNLTMLQEPFKVGSVDAVYWTLWVEMRFYLLFALVVWKGVTYRRVVAFCLLWTVASVLVAAGRAPFADYLLMPEYSPYFVAGMAMYLMYRFGPTLLLWGIVGTSWLFSVHQVSLYSVNLSGGLGRPMSAWPAVVLMTVAYLAMIALALGKLSWLRGRWLTVAGALTYPLYLLHEHIGWTAIRLLRHHLAPWPLVGVLTAGMLLAAWLVHRFVERPLSARLSRGMTRALETVRERPADAPGAPVELPTPVPAPAGIEQPAQRY</sequence>
<dbReference type="EMBL" id="RKQG01000001">
    <property type="protein sequence ID" value="RPE34235.1"/>
    <property type="molecule type" value="Genomic_DNA"/>
</dbReference>
<evidence type="ECO:0000313" key="5">
    <source>
        <dbReference type="Proteomes" id="UP000266906"/>
    </source>
</evidence>
<accession>A0A3N4RTZ8</accession>
<dbReference type="GO" id="GO:0009103">
    <property type="term" value="P:lipopolysaccharide biosynthetic process"/>
    <property type="evidence" value="ECO:0007669"/>
    <property type="project" value="TreeGrafter"/>
</dbReference>
<feature type="transmembrane region" description="Helical" evidence="2">
    <location>
        <begin position="310"/>
        <end position="329"/>
    </location>
</feature>
<feature type="transmembrane region" description="Helical" evidence="2">
    <location>
        <begin position="246"/>
        <end position="266"/>
    </location>
</feature>
<keyword evidence="2" id="KW-1133">Transmembrane helix</keyword>
<dbReference type="GO" id="GO:0016747">
    <property type="term" value="F:acyltransferase activity, transferring groups other than amino-acyl groups"/>
    <property type="evidence" value="ECO:0007669"/>
    <property type="project" value="InterPro"/>
</dbReference>
<dbReference type="InterPro" id="IPR050879">
    <property type="entry name" value="Acyltransferase_3"/>
</dbReference>
<evidence type="ECO:0000259" key="3">
    <source>
        <dbReference type="Pfam" id="PF01757"/>
    </source>
</evidence>
<comment type="caution">
    <text evidence="4">The sequence shown here is derived from an EMBL/GenBank/DDBJ whole genome shotgun (WGS) entry which is preliminary data.</text>
</comment>
<dbReference type="Proteomes" id="UP000266906">
    <property type="component" value="Unassembled WGS sequence"/>
</dbReference>
<dbReference type="Pfam" id="PF01757">
    <property type="entry name" value="Acyl_transf_3"/>
    <property type="match status" value="1"/>
</dbReference>
<feature type="transmembrane region" description="Helical" evidence="2">
    <location>
        <begin position="134"/>
        <end position="154"/>
    </location>
</feature>
<dbReference type="PANTHER" id="PTHR23028:SF53">
    <property type="entry name" value="ACYL_TRANSF_3 DOMAIN-CONTAINING PROTEIN"/>
    <property type="match status" value="1"/>
</dbReference>